<dbReference type="PANTHER" id="PTHR14024">
    <property type="entry name" value="PERILIPIN"/>
    <property type="match status" value="1"/>
</dbReference>
<name>A0AAV7J0B6_COTGL</name>
<dbReference type="GO" id="GO:0010890">
    <property type="term" value="P:positive regulation of triglyceride storage"/>
    <property type="evidence" value="ECO:0007669"/>
    <property type="project" value="TreeGrafter"/>
</dbReference>
<dbReference type="AlphaFoldDB" id="A0AAV7J0B6"/>
<dbReference type="InterPro" id="IPR004279">
    <property type="entry name" value="Perilipin"/>
</dbReference>
<dbReference type="Proteomes" id="UP000826195">
    <property type="component" value="Unassembled WGS sequence"/>
</dbReference>
<reference evidence="4 5" key="1">
    <citation type="journal article" date="2021" name="J. Hered.">
        <title>A chromosome-level genome assembly of the parasitoid wasp, Cotesia glomerata (Hymenoptera: Braconidae).</title>
        <authorList>
            <person name="Pinto B.J."/>
            <person name="Weis J.J."/>
            <person name="Gamble T."/>
            <person name="Ode P.J."/>
            <person name="Paul R."/>
            <person name="Zaspel J.M."/>
        </authorList>
    </citation>
    <scope>NUCLEOTIDE SEQUENCE [LARGE SCALE GENOMIC DNA]</scope>
    <source>
        <strain evidence="4">CgM1</strain>
    </source>
</reference>
<dbReference type="GO" id="GO:0019915">
    <property type="term" value="P:lipid storage"/>
    <property type="evidence" value="ECO:0007669"/>
    <property type="project" value="TreeGrafter"/>
</dbReference>
<sequence length="269" mass="29390">MADHEQSATSDGPHLEVLDRVKNIPAVHTAIEKTGSTYSYLKGSHHLINWALSYAEAGLCYATATAAPIAKPLAKKFEDQINTVDQKLCQGLKIVEKKVPIFKQPTQEVYDAARRVLNSSLQPTINKLLAAKESATQQANVIKKISVDKANELLSTHYGAMAIQGVDNTSILVNNLLDHYFPPTEEEESQPAPVSADENKVLHAVQTIGQLSSKTANRVYHSVAAQLRTIKKEDVATYITSVVSILHLTHFLNLDKNTAASSTPPEDTK</sequence>
<evidence type="ECO:0000256" key="2">
    <source>
        <dbReference type="ARBA" id="ARBA00006311"/>
    </source>
</evidence>
<evidence type="ECO:0000256" key="3">
    <source>
        <dbReference type="ARBA" id="ARBA00022677"/>
    </source>
</evidence>
<gene>
    <name evidence="4" type="ORF">KQX54_014033</name>
</gene>
<evidence type="ECO:0000313" key="5">
    <source>
        <dbReference type="Proteomes" id="UP000826195"/>
    </source>
</evidence>
<proteinExistence type="inferred from homology"/>
<dbReference type="PANTHER" id="PTHR14024:SF53">
    <property type="entry name" value="LIPID STORAGE DROPLETS SURFACE-BINDING PROTEIN 2"/>
    <property type="match status" value="1"/>
</dbReference>
<evidence type="ECO:0008006" key="6">
    <source>
        <dbReference type="Google" id="ProtNLM"/>
    </source>
</evidence>
<evidence type="ECO:0000313" key="4">
    <source>
        <dbReference type="EMBL" id="KAH0561173.1"/>
    </source>
</evidence>
<dbReference type="GO" id="GO:0005829">
    <property type="term" value="C:cytosol"/>
    <property type="evidence" value="ECO:0007669"/>
    <property type="project" value="TreeGrafter"/>
</dbReference>
<dbReference type="Pfam" id="PF03036">
    <property type="entry name" value="Perilipin"/>
    <property type="match status" value="1"/>
</dbReference>
<comment type="subcellular location">
    <subcellularLocation>
        <location evidence="1">Lipid droplet</location>
    </subcellularLocation>
</comment>
<accession>A0AAV7J0B6</accession>
<organism evidence="4 5">
    <name type="scientific">Cotesia glomerata</name>
    <name type="common">Lepidopteran parasitic wasp</name>
    <name type="synonym">Apanteles glomeratus</name>
    <dbReference type="NCBI Taxonomy" id="32391"/>
    <lineage>
        <taxon>Eukaryota</taxon>
        <taxon>Metazoa</taxon>
        <taxon>Ecdysozoa</taxon>
        <taxon>Arthropoda</taxon>
        <taxon>Hexapoda</taxon>
        <taxon>Insecta</taxon>
        <taxon>Pterygota</taxon>
        <taxon>Neoptera</taxon>
        <taxon>Endopterygota</taxon>
        <taxon>Hymenoptera</taxon>
        <taxon>Apocrita</taxon>
        <taxon>Ichneumonoidea</taxon>
        <taxon>Braconidae</taxon>
        <taxon>Microgastrinae</taxon>
        <taxon>Cotesia</taxon>
    </lineage>
</organism>
<comment type="similarity">
    <text evidence="2">Belongs to the perilipin family.</text>
</comment>
<dbReference type="EMBL" id="JAHXZJ010000374">
    <property type="protein sequence ID" value="KAH0561173.1"/>
    <property type="molecule type" value="Genomic_DNA"/>
</dbReference>
<keyword evidence="5" id="KW-1185">Reference proteome</keyword>
<dbReference type="GO" id="GO:0005811">
    <property type="term" value="C:lipid droplet"/>
    <property type="evidence" value="ECO:0007669"/>
    <property type="project" value="UniProtKB-SubCell"/>
</dbReference>
<protein>
    <recommendedName>
        <fullName evidence="6">Lipid storage droplets surface-binding protein 2</fullName>
    </recommendedName>
</protein>
<evidence type="ECO:0000256" key="1">
    <source>
        <dbReference type="ARBA" id="ARBA00004502"/>
    </source>
</evidence>
<comment type="caution">
    <text evidence="4">The sequence shown here is derived from an EMBL/GenBank/DDBJ whole genome shotgun (WGS) entry which is preliminary data.</text>
</comment>
<keyword evidence="3" id="KW-0551">Lipid droplet</keyword>